<comment type="caution">
    <text evidence="2">The sequence shown here is derived from an EMBL/GenBank/DDBJ whole genome shotgun (WGS) entry which is preliminary data.</text>
</comment>
<protein>
    <submittedName>
        <fullName evidence="2">GNAT family acetyltransferase</fullName>
    </submittedName>
</protein>
<evidence type="ECO:0000313" key="3">
    <source>
        <dbReference type="Proteomes" id="UP000028549"/>
    </source>
</evidence>
<dbReference type="STRING" id="246786.GS18_0201595"/>
<dbReference type="EMBL" id="JNVC02000001">
    <property type="protein sequence ID" value="KEZ53694.1"/>
    <property type="molecule type" value="Genomic_DNA"/>
</dbReference>
<dbReference type="InterPro" id="IPR016181">
    <property type="entry name" value="Acyl_CoA_acyltransferase"/>
</dbReference>
<keyword evidence="3" id="KW-1185">Reference proteome</keyword>
<proteinExistence type="predicted"/>
<gene>
    <name evidence="2" type="ORF">GS18_0201595</name>
</gene>
<dbReference type="SUPFAM" id="SSF55729">
    <property type="entry name" value="Acyl-CoA N-acyltransferases (Nat)"/>
    <property type="match status" value="1"/>
</dbReference>
<dbReference type="GO" id="GO:0016747">
    <property type="term" value="F:acyltransferase activity, transferring groups other than amino-acyl groups"/>
    <property type="evidence" value="ECO:0007669"/>
    <property type="project" value="InterPro"/>
</dbReference>
<dbReference type="RefSeq" id="WP_029565300.1">
    <property type="nucleotide sequence ID" value="NZ_JNVC02000001.1"/>
</dbReference>
<dbReference type="PANTHER" id="PTHR43415">
    <property type="entry name" value="SPERMIDINE N(1)-ACETYLTRANSFERASE"/>
    <property type="match status" value="1"/>
</dbReference>
<dbReference type="PROSITE" id="PS51186">
    <property type="entry name" value="GNAT"/>
    <property type="match status" value="1"/>
</dbReference>
<evidence type="ECO:0000259" key="1">
    <source>
        <dbReference type="PROSITE" id="PS51186"/>
    </source>
</evidence>
<dbReference type="PANTHER" id="PTHR43415:SF3">
    <property type="entry name" value="GNAT-FAMILY ACETYLTRANSFERASE"/>
    <property type="match status" value="1"/>
</dbReference>
<dbReference type="CDD" id="cd04301">
    <property type="entry name" value="NAT_SF"/>
    <property type="match status" value="1"/>
</dbReference>
<dbReference type="Proteomes" id="UP000028549">
    <property type="component" value="Unassembled WGS sequence"/>
</dbReference>
<name>A0A084H282_METID</name>
<reference evidence="2 3" key="1">
    <citation type="journal article" date="2005" name="Int. J. Syst. Evol. Microbiol.">
        <title>Bacillus cibi sp. nov., isolated from jeotgal, a traditional Korean fermented seafood.</title>
        <authorList>
            <person name="Yoon J.H."/>
            <person name="Lee C.H."/>
            <person name="Oh T.K."/>
        </authorList>
    </citation>
    <scope>NUCLEOTIDE SEQUENCE [LARGE SCALE GENOMIC DNA]</scope>
    <source>
        <strain evidence="2 3">DSM 16189</strain>
    </source>
</reference>
<dbReference type="InterPro" id="IPR000182">
    <property type="entry name" value="GNAT_dom"/>
</dbReference>
<evidence type="ECO:0000313" key="2">
    <source>
        <dbReference type="EMBL" id="KEZ53694.1"/>
    </source>
</evidence>
<dbReference type="AlphaFoldDB" id="A0A084H282"/>
<accession>A0A084H282</accession>
<feature type="domain" description="N-acetyltransferase" evidence="1">
    <location>
        <begin position="14"/>
        <end position="180"/>
    </location>
</feature>
<dbReference type="OrthoDB" id="948250at2"/>
<dbReference type="Pfam" id="PF00583">
    <property type="entry name" value="Acetyltransf_1"/>
    <property type="match status" value="1"/>
</dbReference>
<organism evidence="2 3">
    <name type="scientific">Metabacillus indicus</name>
    <name type="common">Bacillus indicus</name>
    <dbReference type="NCBI Taxonomy" id="246786"/>
    <lineage>
        <taxon>Bacteria</taxon>
        <taxon>Bacillati</taxon>
        <taxon>Bacillota</taxon>
        <taxon>Bacilli</taxon>
        <taxon>Bacillales</taxon>
        <taxon>Bacillaceae</taxon>
        <taxon>Metabacillus</taxon>
    </lineage>
</organism>
<dbReference type="Gene3D" id="3.40.630.30">
    <property type="match status" value="1"/>
</dbReference>
<sequence>MIYSNVHRKRDVHYIIRTAEPEDAKDLSEVRWKIDGETENLDRVQGEAHLNEHRFRQLIIDDSEKACNLFLVAEADGKIAGFSRCEGSSLQRLAHQAEFGVGVLQEYWGLGIGKKLLKDSIVWAEAAGLKKLTLKVLQTNEKAIKLYEACGFEVEGILRNDKFLSDGKYYHTVVMGKVWQ</sequence>